<sequence length="67" mass="6983">MVQSSGSKGPTRGVPGYPPGAFPSSNLPFDQSILSRSPFDALMEQAVAPYLPTSNSPPSSRGTQSPF</sequence>
<organism evidence="1 2">
    <name type="scientific">Thelephora ganbajun</name>
    <name type="common">Ganba fungus</name>
    <dbReference type="NCBI Taxonomy" id="370292"/>
    <lineage>
        <taxon>Eukaryota</taxon>
        <taxon>Fungi</taxon>
        <taxon>Dikarya</taxon>
        <taxon>Basidiomycota</taxon>
        <taxon>Agaricomycotina</taxon>
        <taxon>Agaricomycetes</taxon>
        <taxon>Thelephorales</taxon>
        <taxon>Thelephoraceae</taxon>
        <taxon>Thelephora</taxon>
    </lineage>
</organism>
<accession>A0ACB6Z6I9</accession>
<protein>
    <submittedName>
        <fullName evidence="1">Uncharacterized protein</fullName>
    </submittedName>
</protein>
<gene>
    <name evidence="1" type="ORF">BDM02DRAFT_3121043</name>
</gene>
<reference evidence="1" key="1">
    <citation type="submission" date="2019-10" db="EMBL/GenBank/DDBJ databases">
        <authorList>
            <consortium name="DOE Joint Genome Institute"/>
            <person name="Kuo A."/>
            <person name="Miyauchi S."/>
            <person name="Kiss E."/>
            <person name="Drula E."/>
            <person name="Kohler A."/>
            <person name="Sanchez-Garcia M."/>
            <person name="Andreopoulos B."/>
            <person name="Barry K.W."/>
            <person name="Bonito G."/>
            <person name="Buee M."/>
            <person name="Carver A."/>
            <person name="Chen C."/>
            <person name="Cichocki N."/>
            <person name="Clum A."/>
            <person name="Culley D."/>
            <person name="Crous P.W."/>
            <person name="Fauchery L."/>
            <person name="Girlanda M."/>
            <person name="Hayes R."/>
            <person name="Keri Z."/>
            <person name="Labutti K."/>
            <person name="Lipzen A."/>
            <person name="Lombard V."/>
            <person name="Magnuson J."/>
            <person name="Maillard F."/>
            <person name="Morin E."/>
            <person name="Murat C."/>
            <person name="Nolan M."/>
            <person name="Ohm R."/>
            <person name="Pangilinan J."/>
            <person name="Pereira M."/>
            <person name="Perotto S."/>
            <person name="Peter M."/>
            <person name="Riley R."/>
            <person name="Sitrit Y."/>
            <person name="Stielow B."/>
            <person name="Szollosi G."/>
            <person name="Zifcakova L."/>
            <person name="Stursova M."/>
            <person name="Spatafora J.W."/>
            <person name="Tedersoo L."/>
            <person name="Vaario L.-M."/>
            <person name="Yamada A."/>
            <person name="Yan M."/>
            <person name="Wang P."/>
            <person name="Xu J."/>
            <person name="Bruns T."/>
            <person name="Baldrian P."/>
            <person name="Vilgalys R."/>
            <person name="Henrissat B."/>
            <person name="Grigoriev I.V."/>
            <person name="Hibbett D."/>
            <person name="Nagy L.G."/>
            <person name="Martin F.M."/>
        </authorList>
    </citation>
    <scope>NUCLEOTIDE SEQUENCE</scope>
    <source>
        <strain evidence="1">P2</strain>
    </source>
</reference>
<evidence type="ECO:0000313" key="2">
    <source>
        <dbReference type="Proteomes" id="UP000886501"/>
    </source>
</evidence>
<evidence type="ECO:0000313" key="1">
    <source>
        <dbReference type="EMBL" id="KAF9644958.1"/>
    </source>
</evidence>
<name>A0ACB6Z6I9_THEGA</name>
<dbReference type="Proteomes" id="UP000886501">
    <property type="component" value="Unassembled WGS sequence"/>
</dbReference>
<reference evidence="1" key="2">
    <citation type="journal article" date="2020" name="Nat. Commun.">
        <title>Large-scale genome sequencing of mycorrhizal fungi provides insights into the early evolution of symbiotic traits.</title>
        <authorList>
            <person name="Miyauchi S."/>
            <person name="Kiss E."/>
            <person name="Kuo A."/>
            <person name="Drula E."/>
            <person name="Kohler A."/>
            <person name="Sanchez-Garcia M."/>
            <person name="Morin E."/>
            <person name="Andreopoulos B."/>
            <person name="Barry K.W."/>
            <person name="Bonito G."/>
            <person name="Buee M."/>
            <person name="Carver A."/>
            <person name="Chen C."/>
            <person name="Cichocki N."/>
            <person name="Clum A."/>
            <person name="Culley D."/>
            <person name="Crous P.W."/>
            <person name="Fauchery L."/>
            <person name="Girlanda M."/>
            <person name="Hayes R.D."/>
            <person name="Keri Z."/>
            <person name="LaButti K."/>
            <person name="Lipzen A."/>
            <person name="Lombard V."/>
            <person name="Magnuson J."/>
            <person name="Maillard F."/>
            <person name="Murat C."/>
            <person name="Nolan M."/>
            <person name="Ohm R.A."/>
            <person name="Pangilinan J."/>
            <person name="Pereira M.F."/>
            <person name="Perotto S."/>
            <person name="Peter M."/>
            <person name="Pfister S."/>
            <person name="Riley R."/>
            <person name="Sitrit Y."/>
            <person name="Stielow J.B."/>
            <person name="Szollosi G."/>
            <person name="Zifcakova L."/>
            <person name="Stursova M."/>
            <person name="Spatafora J.W."/>
            <person name="Tedersoo L."/>
            <person name="Vaario L.M."/>
            <person name="Yamada A."/>
            <person name="Yan M."/>
            <person name="Wang P."/>
            <person name="Xu J."/>
            <person name="Bruns T."/>
            <person name="Baldrian P."/>
            <person name="Vilgalys R."/>
            <person name="Dunand C."/>
            <person name="Henrissat B."/>
            <person name="Grigoriev I.V."/>
            <person name="Hibbett D."/>
            <person name="Nagy L.G."/>
            <person name="Martin F.M."/>
        </authorList>
    </citation>
    <scope>NUCLEOTIDE SEQUENCE</scope>
    <source>
        <strain evidence="1">P2</strain>
    </source>
</reference>
<dbReference type="EMBL" id="MU118111">
    <property type="protein sequence ID" value="KAF9644958.1"/>
    <property type="molecule type" value="Genomic_DNA"/>
</dbReference>
<proteinExistence type="predicted"/>
<comment type="caution">
    <text evidence="1">The sequence shown here is derived from an EMBL/GenBank/DDBJ whole genome shotgun (WGS) entry which is preliminary data.</text>
</comment>
<keyword evidence="2" id="KW-1185">Reference proteome</keyword>